<reference evidence="1" key="1">
    <citation type="journal article" date="2020" name="Nature">
        <title>Giant virus diversity and host interactions through global metagenomics.</title>
        <authorList>
            <person name="Schulz F."/>
            <person name="Roux S."/>
            <person name="Paez-Espino D."/>
            <person name="Jungbluth S."/>
            <person name="Walsh D.A."/>
            <person name="Denef V.J."/>
            <person name="McMahon K.D."/>
            <person name="Konstantinidis K.T."/>
            <person name="Eloe-Fadrosh E.A."/>
            <person name="Kyrpides N.C."/>
            <person name="Woyke T."/>
        </authorList>
    </citation>
    <scope>NUCLEOTIDE SEQUENCE</scope>
    <source>
        <strain evidence="1">GVMAG-M-3300023174-176</strain>
    </source>
</reference>
<organism evidence="1">
    <name type="scientific">viral metagenome</name>
    <dbReference type="NCBI Taxonomy" id="1070528"/>
    <lineage>
        <taxon>unclassified sequences</taxon>
        <taxon>metagenomes</taxon>
        <taxon>organismal metagenomes</taxon>
    </lineage>
</organism>
<dbReference type="AlphaFoldDB" id="A0A6C0DGI0"/>
<name>A0A6C0DGI0_9ZZZZ</name>
<protein>
    <recommendedName>
        <fullName evidence="2">ParB/Sulfiredoxin domain-containing protein</fullName>
    </recommendedName>
</protein>
<evidence type="ECO:0000313" key="1">
    <source>
        <dbReference type="EMBL" id="QHT15502.1"/>
    </source>
</evidence>
<dbReference type="EMBL" id="MN739613">
    <property type="protein sequence ID" value="QHT15502.1"/>
    <property type="molecule type" value="Genomic_DNA"/>
</dbReference>
<sequence length="261" mass="29176">MASRAIERNVKADIGKLNVATISKIHSDEGQEKALEFLTKYRTYRQMGQSMPVITKEGDILSRDIADTCAMGDITCGTFPRYIMPQIKDVNKFIKDANKLGIHLKKHEETITVKSADELKAKIKPSQSEIMASKVADKVAKVAQKGLDPSKFNIIVSKDGYIVDGHHTWNTLVNVLEADPRTVTFKVTVIEADILDVLTAAAAVGLPNAPEYGWSGLLNSEFPKLKSSYSELSARKHYTQKYHNHRLSHYSGKTHKNKKHR</sequence>
<evidence type="ECO:0008006" key="2">
    <source>
        <dbReference type="Google" id="ProtNLM"/>
    </source>
</evidence>
<accession>A0A6C0DGI0</accession>
<proteinExistence type="predicted"/>